<dbReference type="HOGENOM" id="CLU_840520_0_0_1"/>
<dbReference type="RefSeq" id="XP_005763182.1">
    <property type="nucleotide sequence ID" value="XM_005763125.1"/>
</dbReference>
<dbReference type="AlphaFoldDB" id="A0A0D3IHL8"/>
<evidence type="ECO:0000313" key="2">
    <source>
        <dbReference type="Proteomes" id="UP000013827"/>
    </source>
</evidence>
<dbReference type="GeneID" id="17256903"/>
<evidence type="ECO:0000313" key="1">
    <source>
        <dbReference type="EnsemblProtists" id="EOD10753"/>
    </source>
</evidence>
<organism evidence="1 2">
    <name type="scientific">Emiliania huxleyi (strain CCMP1516)</name>
    <dbReference type="NCBI Taxonomy" id="280463"/>
    <lineage>
        <taxon>Eukaryota</taxon>
        <taxon>Haptista</taxon>
        <taxon>Haptophyta</taxon>
        <taxon>Prymnesiophyceae</taxon>
        <taxon>Isochrysidales</taxon>
        <taxon>Noelaerhabdaceae</taxon>
        <taxon>Emiliania</taxon>
    </lineage>
</organism>
<sequence length="368" mass="41002">MLTWSQQLGGRPAELEKLPSDHYLPERYPQIWKRACDAAISQAVLINLTARQRELPSCSSAKRRAGLGRMTVGQHIHGLSGAAFSSRAVCALEAPRGRPGRVWQWLRGAPCAADGWLCLFRPFDEPPAPSAPADHCSNRWAGAASPRWDRFLWLAAYTQLISRPSEATLAWAAERRRELRPHLAGPCARFPAVSLQARRGDKCNSANARMRPQHSFSCGGLAAYLPALRAIRHAYGSRAAPARCASPRMAGALPELEGWHVLYHAFNRTAHEAQRCEPMPVCQWIEYRREKLGIDTAGMGFSLAADLHLLAGGGVFVGQFDSETGRIAYLRMAARLGLAPPFWHYQSTKERARAWHPFTRRPRMWAEV</sequence>
<dbReference type="Proteomes" id="UP000013827">
    <property type="component" value="Unassembled WGS sequence"/>
</dbReference>
<keyword evidence="2" id="KW-1185">Reference proteome</keyword>
<accession>A0A0D3IHL8</accession>
<protein>
    <submittedName>
        <fullName evidence="1">Uncharacterized protein</fullName>
    </submittedName>
</protein>
<name>A0A0D3IHL8_EMIH1</name>
<reference evidence="2" key="1">
    <citation type="journal article" date="2013" name="Nature">
        <title>Pan genome of the phytoplankton Emiliania underpins its global distribution.</title>
        <authorList>
            <person name="Read B.A."/>
            <person name="Kegel J."/>
            <person name="Klute M.J."/>
            <person name="Kuo A."/>
            <person name="Lefebvre S.C."/>
            <person name="Maumus F."/>
            <person name="Mayer C."/>
            <person name="Miller J."/>
            <person name="Monier A."/>
            <person name="Salamov A."/>
            <person name="Young J."/>
            <person name="Aguilar M."/>
            <person name="Claverie J.M."/>
            <person name="Frickenhaus S."/>
            <person name="Gonzalez K."/>
            <person name="Herman E.K."/>
            <person name="Lin Y.C."/>
            <person name="Napier J."/>
            <person name="Ogata H."/>
            <person name="Sarno A.F."/>
            <person name="Shmutz J."/>
            <person name="Schroeder D."/>
            <person name="de Vargas C."/>
            <person name="Verret F."/>
            <person name="von Dassow P."/>
            <person name="Valentin K."/>
            <person name="Van de Peer Y."/>
            <person name="Wheeler G."/>
            <person name="Dacks J.B."/>
            <person name="Delwiche C.F."/>
            <person name="Dyhrman S.T."/>
            <person name="Glockner G."/>
            <person name="John U."/>
            <person name="Richards T."/>
            <person name="Worden A.Z."/>
            <person name="Zhang X."/>
            <person name="Grigoriev I.V."/>
            <person name="Allen A.E."/>
            <person name="Bidle K."/>
            <person name="Borodovsky M."/>
            <person name="Bowler C."/>
            <person name="Brownlee C."/>
            <person name="Cock J.M."/>
            <person name="Elias M."/>
            <person name="Gladyshev V.N."/>
            <person name="Groth M."/>
            <person name="Guda C."/>
            <person name="Hadaegh A."/>
            <person name="Iglesias-Rodriguez M.D."/>
            <person name="Jenkins J."/>
            <person name="Jones B.M."/>
            <person name="Lawson T."/>
            <person name="Leese F."/>
            <person name="Lindquist E."/>
            <person name="Lobanov A."/>
            <person name="Lomsadze A."/>
            <person name="Malik S.B."/>
            <person name="Marsh M.E."/>
            <person name="Mackinder L."/>
            <person name="Mock T."/>
            <person name="Mueller-Roeber B."/>
            <person name="Pagarete A."/>
            <person name="Parker M."/>
            <person name="Probert I."/>
            <person name="Quesneville H."/>
            <person name="Raines C."/>
            <person name="Rensing S.A."/>
            <person name="Riano-Pachon D.M."/>
            <person name="Richier S."/>
            <person name="Rokitta S."/>
            <person name="Shiraiwa Y."/>
            <person name="Soanes D.M."/>
            <person name="van der Giezen M."/>
            <person name="Wahlund T.M."/>
            <person name="Williams B."/>
            <person name="Wilson W."/>
            <person name="Wolfe G."/>
            <person name="Wurch L.L."/>
        </authorList>
    </citation>
    <scope>NUCLEOTIDE SEQUENCE</scope>
</reference>
<dbReference type="PaxDb" id="2903-EOD10753"/>
<proteinExistence type="predicted"/>
<reference evidence="1" key="2">
    <citation type="submission" date="2024-10" db="UniProtKB">
        <authorList>
            <consortium name="EnsemblProtists"/>
        </authorList>
    </citation>
    <scope>IDENTIFICATION</scope>
</reference>
<dbReference type="KEGG" id="ehx:EMIHUDRAFT_248273"/>
<dbReference type="EnsemblProtists" id="EOD10753">
    <property type="protein sequence ID" value="EOD10753"/>
    <property type="gene ID" value="EMIHUDRAFT_248273"/>
</dbReference>